<reference evidence="4 5" key="1">
    <citation type="submission" date="2014-10" db="EMBL/GenBank/DDBJ databases">
        <title>Draft genome of the hookworm Ancylostoma caninum.</title>
        <authorList>
            <person name="Mitreva M."/>
        </authorList>
    </citation>
    <scope>NUCLEOTIDE SEQUENCE [LARGE SCALE GENOMIC DNA]</scope>
    <source>
        <strain evidence="4 5">Baltimore</strain>
    </source>
</reference>
<evidence type="ECO:0000256" key="1">
    <source>
        <dbReference type="ARBA" id="ARBA00010136"/>
    </source>
</evidence>
<dbReference type="InterPro" id="IPR014782">
    <property type="entry name" value="Peptidase_M1_dom"/>
</dbReference>
<comment type="caution">
    <text evidence="4">The sequence shown here is derived from an EMBL/GenBank/DDBJ whole genome shotgun (WGS) entry which is preliminary data.</text>
</comment>
<dbReference type="Gene3D" id="1.10.390.10">
    <property type="entry name" value="Neutral Protease Domain 2"/>
    <property type="match status" value="1"/>
</dbReference>
<dbReference type="InterPro" id="IPR027268">
    <property type="entry name" value="Peptidase_M4/M1_CTD_sf"/>
</dbReference>
<dbReference type="Pfam" id="PF11838">
    <property type="entry name" value="ERAP1_C"/>
    <property type="match status" value="1"/>
</dbReference>
<proteinExistence type="inferred from homology"/>
<dbReference type="GO" id="GO:0043171">
    <property type="term" value="P:peptide catabolic process"/>
    <property type="evidence" value="ECO:0007669"/>
    <property type="project" value="TreeGrafter"/>
</dbReference>
<gene>
    <name evidence="4" type="ORF">ANCCAN_20471</name>
</gene>
<dbReference type="GO" id="GO:0016020">
    <property type="term" value="C:membrane"/>
    <property type="evidence" value="ECO:0007669"/>
    <property type="project" value="TreeGrafter"/>
</dbReference>
<keyword evidence="5" id="KW-1185">Reference proteome</keyword>
<dbReference type="PANTHER" id="PTHR11533:SF293">
    <property type="entry name" value="AMINOPEPTIDASE-2-RELATED"/>
    <property type="match status" value="1"/>
</dbReference>
<dbReference type="Proteomes" id="UP000252519">
    <property type="component" value="Unassembled WGS sequence"/>
</dbReference>
<dbReference type="OrthoDB" id="5811161at2759"/>
<dbReference type="STRING" id="29170.A0A368FN89"/>
<dbReference type="GO" id="GO:0070006">
    <property type="term" value="F:metalloaminopeptidase activity"/>
    <property type="evidence" value="ECO:0007669"/>
    <property type="project" value="TreeGrafter"/>
</dbReference>
<evidence type="ECO:0008006" key="6">
    <source>
        <dbReference type="Google" id="ProtNLM"/>
    </source>
</evidence>
<dbReference type="GO" id="GO:0008270">
    <property type="term" value="F:zinc ion binding"/>
    <property type="evidence" value="ECO:0007669"/>
    <property type="project" value="InterPro"/>
</dbReference>
<name>A0A368FN89_ANCCA</name>
<evidence type="ECO:0000259" key="2">
    <source>
        <dbReference type="Pfam" id="PF01433"/>
    </source>
</evidence>
<dbReference type="Gene3D" id="1.25.50.20">
    <property type="match status" value="1"/>
</dbReference>
<dbReference type="GO" id="GO:0005615">
    <property type="term" value="C:extracellular space"/>
    <property type="evidence" value="ECO:0007669"/>
    <property type="project" value="TreeGrafter"/>
</dbReference>
<feature type="domain" description="ERAP1-like C-terminal" evidence="3">
    <location>
        <begin position="203"/>
        <end position="512"/>
    </location>
</feature>
<accession>A0A368FN89</accession>
<evidence type="ECO:0000259" key="3">
    <source>
        <dbReference type="Pfam" id="PF11838"/>
    </source>
</evidence>
<dbReference type="GO" id="GO:0042277">
    <property type="term" value="F:peptide binding"/>
    <property type="evidence" value="ECO:0007669"/>
    <property type="project" value="TreeGrafter"/>
</dbReference>
<feature type="non-terminal residue" evidence="4">
    <location>
        <position position="1"/>
    </location>
</feature>
<feature type="domain" description="Peptidase M1 membrane alanine aminopeptidase" evidence="2">
    <location>
        <begin position="51"/>
        <end position="132"/>
    </location>
</feature>
<sequence>IHYILWNFIQETRATSSLFFNLLFKNYAPFYRSLVGLQNDCRAGASVPVISEDKGLFTSAMHQKAGSLLRTLSKTISEPTFQKGIRSYLTRNAYGNADPRELWNTLTEACAEDGVKGWNNKRFDVSTFMKNWTTKVSFPIVKVSTGRNGLVTYRQESCLGDDTTWYIPIVSTFDYHQEMKWFVGKDGSSPVWRQPSPLSRVDNVGGSAFIRMYYDKVTWKSLLRNVGMVYDVATQGTLLRDAWFFVSTGNYSWPQFLDLVNVIQWDDSLIKWTTGLEFFEELYHRFRFHDGLPTIVRYLTSLADASYQSTGSPTNRDAPWDRRILGAQLNDWMCRLEDIRCLKAASTFFDEFLFNCDHSYHGTAHCTEVVPDYRRTMYCYGLKQNPKAESIVYSLYKYFPENAPYFKRDGDNLLNALSCMDGRGLDQFIRDALAGELPSPFISHISKNDATGQVLYNYFSQNVEEVLYSDVDFSYFVDAMTADWSTYSQLKNLNNFKDSEDYELLNGEQRAIWEAAIRNVVEKQSWLSSHSQEILEWLEYNANNRLKPVVK</sequence>
<evidence type="ECO:0000313" key="4">
    <source>
        <dbReference type="EMBL" id="RCN33691.1"/>
    </source>
</evidence>
<dbReference type="Pfam" id="PF01433">
    <property type="entry name" value="Peptidase_M1"/>
    <property type="match status" value="1"/>
</dbReference>
<dbReference type="SUPFAM" id="SSF55486">
    <property type="entry name" value="Metalloproteases ('zincins'), catalytic domain"/>
    <property type="match status" value="1"/>
</dbReference>
<dbReference type="GO" id="GO:0006508">
    <property type="term" value="P:proteolysis"/>
    <property type="evidence" value="ECO:0007669"/>
    <property type="project" value="TreeGrafter"/>
</dbReference>
<dbReference type="AlphaFoldDB" id="A0A368FN89"/>
<organism evidence="4 5">
    <name type="scientific">Ancylostoma caninum</name>
    <name type="common">Dog hookworm</name>
    <dbReference type="NCBI Taxonomy" id="29170"/>
    <lineage>
        <taxon>Eukaryota</taxon>
        <taxon>Metazoa</taxon>
        <taxon>Ecdysozoa</taxon>
        <taxon>Nematoda</taxon>
        <taxon>Chromadorea</taxon>
        <taxon>Rhabditida</taxon>
        <taxon>Rhabditina</taxon>
        <taxon>Rhabditomorpha</taxon>
        <taxon>Strongyloidea</taxon>
        <taxon>Ancylostomatidae</taxon>
        <taxon>Ancylostomatinae</taxon>
        <taxon>Ancylostoma</taxon>
    </lineage>
</organism>
<dbReference type="EMBL" id="JOJR01000881">
    <property type="protein sequence ID" value="RCN33691.1"/>
    <property type="molecule type" value="Genomic_DNA"/>
</dbReference>
<protein>
    <recommendedName>
        <fullName evidence="6">ERAP1-like C-terminal domain-containing protein</fullName>
    </recommendedName>
</protein>
<dbReference type="InterPro" id="IPR024571">
    <property type="entry name" value="ERAP1-like_C_dom"/>
</dbReference>
<dbReference type="InterPro" id="IPR050344">
    <property type="entry name" value="Peptidase_M1_aminopeptidases"/>
</dbReference>
<evidence type="ECO:0000313" key="5">
    <source>
        <dbReference type="Proteomes" id="UP000252519"/>
    </source>
</evidence>
<dbReference type="GO" id="GO:0005737">
    <property type="term" value="C:cytoplasm"/>
    <property type="evidence" value="ECO:0007669"/>
    <property type="project" value="TreeGrafter"/>
</dbReference>
<comment type="similarity">
    <text evidence="1">Belongs to the peptidase M1 family.</text>
</comment>
<dbReference type="PANTHER" id="PTHR11533">
    <property type="entry name" value="PROTEASE M1 ZINC METALLOPROTEASE"/>
    <property type="match status" value="1"/>
</dbReference>